<proteinExistence type="inferred from homology"/>
<name>A0A1G9BTB6_9GAMM</name>
<sequence>MKIEDFSLFNMIVEYGSLSETARVLGVPASKLSRRMAQFEQHLGARLLERTSRGLTLTETGAQVLERSKRILAEMEEMEATVGRSQQQAEGAITVAAPLDFVNLVCRPALANFHETFPGLQLKFISYQSRQNPMEVQADLVLFVGHDTPPDCSMVARKLLTIDRCFVVSPDFKTRHPELVHPRQLGRYPCLLSAKGAQLAHRWLWSEAGQVHEVEVSGPLDSEINELCISAAEDGLGVAWVPPLMCQRQLQQGSLVKLFDGNYSTPITTWGMYSSRHYLPKRAKIVLDFFAKGFSTID</sequence>
<gene>
    <name evidence="6" type="ORF">SAMN04488540_1355</name>
</gene>
<keyword evidence="3 6" id="KW-0238">DNA-binding</keyword>
<protein>
    <submittedName>
        <fullName evidence="6">DNA-binding transcriptional regulator, LysR family</fullName>
    </submittedName>
</protein>
<dbReference type="Pfam" id="PF00126">
    <property type="entry name" value="HTH_1"/>
    <property type="match status" value="1"/>
</dbReference>
<dbReference type="PROSITE" id="PS50931">
    <property type="entry name" value="HTH_LYSR"/>
    <property type="match status" value="1"/>
</dbReference>
<dbReference type="PANTHER" id="PTHR30537">
    <property type="entry name" value="HTH-TYPE TRANSCRIPTIONAL REGULATOR"/>
    <property type="match status" value="1"/>
</dbReference>
<comment type="similarity">
    <text evidence="1">Belongs to the LysR transcriptional regulatory family.</text>
</comment>
<dbReference type="Gene3D" id="1.10.10.10">
    <property type="entry name" value="Winged helix-like DNA-binding domain superfamily/Winged helix DNA-binding domain"/>
    <property type="match status" value="1"/>
</dbReference>
<organism evidence="6 7">
    <name type="scientific">Ferrimonas sediminum</name>
    <dbReference type="NCBI Taxonomy" id="718193"/>
    <lineage>
        <taxon>Bacteria</taxon>
        <taxon>Pseudomonadati</taxon>
        <taxon>Pseudomonadota</taxon>
        <taxon>Gammaproteobacteria</taxon>
        <taxon>Alteromonadales</taxon>
        <taxon>Ferrimonadaceae</taxon>
        <taxon>Ferrimonas</taxon>
    </lineage>
</organism>
<dbReference type="Proteomes" id="UP000199527">
    <property type="component" value="Unassembled WGS sequence"/>
</dbReference>
<dbReference type="AlphaFoldDB" id="A0A1G9BTB6"/>
<dbReference type="GO" id="GO:0003700">
    <property type="term" value="F:DNA-binding transcription factor activity"/>
    <property type="evidence" value="ECO:0007669"/>
    <property type="project" value="InterPro"/>
</dbReference>
<reference evidence="7" key="1">
    <citation type="submission" date="2016-10" db="EMBL/GenBank/DDBJ databases">
        <authorList>
            <person name="Varghese N."/>
            <person name="Submissions S."/>
        </authorList>
    </citation>
    <scope>NUCLEOTIDE SEQUENCE [LARGE SCALE GENOMIC DNA]</scope>
    <source>
        <strain evidence="7">DSM 23317</strain>
    </source>
</reference>
<evidence type="ECO:0000256" key="4">
    <source>
        <dbReference type="ARBA" id="ARBA00023163"/>
    </source>
</evidence>
<evidence type="ECO:0000313" key="7">
    <source>
        <dbReference type="Proteomes" id="UP000199527"/>
    </source>
</evidence>
<dbReference type="InterPro" id="IPR036388">
    <property type="entry name" value="WH-like_DNA-bd_sf"/>
</dbReference>
<dbReference type="GO" id="GO:0043565">
    <property type="term" value="F:sequence-specific DNA binding"/>
    <property type="evidence" value="ECO:0007669"/>
    <property type="project" value="TreeGrafter"/>
</dbReference>
<dbReference type="GO" id="GO:0006351">
    <property type="term" value="P:DNA-templated transcription"/>
    <property type="evidence" value="ECO:0007669"/>
    <property type="project" value="TreeGrafter"/>
</dbReference>
<dbReference type="InterPro" id="IPR058163">
    <property type="entry name" value="LysR-type_TF_proteobact-type"/>
</dbReference>
<evidence type="ECO:0000313" key="6">
    <source>
        <dbReference type="EMBL" id="SDK42721.1"/>
    </source>
</evidence>
<dbReference type="SUPFAM" id="SSF53850">
    <property type="entry name" value="Periplasmic binding protein-like II"/>
    <property type="match status" value="1"/>
</dbReference>
<dbReference type="FunFam" id="1.10.10.10:FF:000001">
    <property type="entry name" value="LysR family transcriptional regulator"/>
    <property type="match status" value="1"/>
</dbReference>
<keyword evidence="7" id="KW-1185">Reference proteome</keyword>
<dbReference type="InterPro" id="IPR005119">
    <property type="entry name" value="LysR_subst-bd"/>
</dbReference>
<dbReference type="RefSeq" id="WP_090368553.1">
    <property type="nucleotide sequence ID" value="NZ_FNEM01000035.1"/>
</dbReference>
<dbReference type="InterPro" id="IPR036390">
    <property type="entry name" value="WH_DNA-bd_sf"/>
</dbReference>
<evidence type="ECO:0000256" key="3">
    <source>
        <dbReference type="ARBA" id="ARBA00023125"/>
    </source>
</evidence>
<evidence type="ECO:0000256" key="2">
    <source>
        <dbReference type="ARBA" id="ARBA00023015"/>
    </source>
</evidence>
<dbReference type="CDD" id="cd08422">
    <property type="entry name" value="PBP2_CrgA_like"/>
    <property type="match status" value="1"/>
</dbReference>
<accession>A0A1G9BTB6</accession>
<dbReference type="InterPro" id="IPR000847">
    <property type="entry name" value="LysR_HTH_N"/>
</dbReference>
<evidence type="ECO:0000259" key="5">
    <source>
        <dbReference type="PROSITE" id="PS50931"/>
    </source>
</evidence>
<dbReference type="EMBL" id="FNEM01000035">
    <property type="protein sequence ID" value="SDK42721.1"/>
    <property type="molecule type" value="Genomic_DNA"/>
</dbReference>
<dbReference type="Pfam" id="PF03466">
    <property type="entry name" value="LysR_substrate"/>
    <property type="match status" value="1"/>
</dbReference>
<dbReference type="OrthoDB" id="9786526at2"/>
<dbReference type="SUPFAM" id="SSF46785">
    <property type="entry name" value="Winged helix' DNA-binding domain"/>
    <property type="match status" value="1"/>
</dbReference>
<feature type="domain" description="HTH lysR-type" evidence="5">
    <location>
        <begin position="1"/>
        <end position="58"/>
    </location>
</feature>
<keyword evidence="2" id="KW-0805">Transcription regulation</keyword>
<keyword evidence="4" id="KW-0804">Transcription</keyword>
<dbReference type="Gene3D" id="3.40.190.290">
    <property type="match status" value="1"/>
</dbReference>
<dbReference type="PANTHER" id="PTHR30537:SF5">
    <property type="entry name" value="HTH-TYPE TRANSCRIPTIONAL ACTIVATOR TTDR-RELATED"/>
    <property type="match status" value="1"/>
</dbReference>
<evidence type="ECO:0000256" key="1">
    <source>
        <dbReference type="ARBA" id="ARBA00009437"/>
    </source>
</evidence>